<name>A0A0H3C2A2_BORBZ</name>
<geneLocation type="plasmid" evidence="3 4">
    <name>ZS7_lp28-2</name>
</geneLocation>
<dbReference type="AlphaFoldDB" id="A0A0H3C2A2"/>
<dbReference type="HOGENOM" id="CLU_160504_0_0_12"/>
<keyword evidence="2" id="KW-0812">Transmembrane</keyword>
<keyword evidence="2" id="KW-0472">Membrane</keyword>
<evidence type="ECO:0000313" key="4">
    <source>
        <dbReference type="Proteomes" id="UP000006901"/>
    </source>
</evidence>
<evidence type="ECO:0000256" key="2">
    <source>
        <dbReference type="SAM" id="Phobius"/>
    </source>
</evidence>
<dbReference type="Proteomes" id="UP000006901">
    <property type="component" value="Plasmid ZS7_lp28-2"/>
</dbReference>
<proteinExistence type="predicted"/>
<accession>A0A0H3C2A2</accession>
<feature type="coiled-coil region" evidence="1">
    <location>
        <begin position="57"/>
        <end position="92"/>
    </location>
</feature>
<evidence type="ECO:0000313" key="3">
    <source>
        <dbReference type="EMBL" id="ACK75341.1"/>
    </source>
</evidence>
<keyword evidence="1" id="KW-0175">Coiled coil</keyword>
<feature type="transmembrane region" description="Helical" evidence="2">
    <location>
        <begin position="7"/>
        <end position="30"/>
    </location>
</feature>
<reference evidence="3 4" key="1">
    <citation type="journal article" date="2011" name="J. Bacteriol.">
        <title>Whole-genome sequences of thirteen isolates of Borrelia burgdorferi.</title>
        <authorList>
            <person name="Schutzer S.E."/>
            <person name="Fraser-Liggett C.M."/>
            <person name="Casjens S.R."/>
            <person name="Qiu W.G."/>
            <person name="Dunn J.J."/>
            <person name="Mongodin E.F."/>
            <person name="Luft B.J."/>
        </authorList>
    </citation>
    <scope>NUCLEOTIDE SEQUENCE [LARGE SCALE GENOMIC DNA]</scope>
    <source>
        <strain evidence="3 4">ZS7</strain>
        <plasmid evidence="3 4">ZS7_lp28-2</plasmid>
    </source>
</reference>
<gene>
    <name evidence="3" type="ordered locus">BbuZS7_G29</name>
</gene>
<sequence length="128" mass="14898">MTRVKKQINIIGSIVAMLVISISGLGTYAFKGVMADLKTSVLKAKHEIFKELEDYYNAKIKSEFEEMKNSIKEELKEELKRTTEFINAVNKENLILEVRNIFSKDRIKIQELLKEEIEKNFRKLGESK</sequence>
<organism evidence="3 4">
    <name type="scientific">Borreliella burgdorferi (strain ZS7)</name>
    <name type="common">Borrelia burgdorferi</name>
    <dbReference type="NCBI Taxonomy" id="445985"/>
    <lineage>
        <taxon>Bacteria</taxon>
        <taxon>Pseudomonadati</taxon>
        <taxon>Spirochaetota</taxon>
        <taxon>Spirochaetia</taxon>
        <taxon>Spirochaetales</taxon>
        <taxon>Borreliaceae</taxon>
        <taxon>Borreliella</taxon>
    </lineage>
</organism>
<dbReference type="RefSeq" id="WP_010256620.1">
    <property type="nucleotide sequence ID" value="NC_011779.1"/>
</dbReference>
<dbReference type="KEGG" id="bbz:BbuZS7_G29"/>
<keyword evidence="2" id="KW-1133">Transmembrane helix</keyword>
<keyword evidence="3" id="KW-0614">Plasmid</keyword>
<evidence type="ECO:0000256" key="1">
    <source>
        <dbReference type="SAM" id="Coils"/>
    </source>
</evidence>
<dbReference type="EMBL" id="CP001209">
    <property type="protein sequence ID" value="ACK75341.1"/>
    <property type="molecule type" value="Genomic_DNA"/>
</dbReference>
<protein>
    <submittedName>
        <fullName evidence="3">Uncharacterized protein</fullName>
    </submittedName>
</protein>